<dbReference type="RefSeq" id="WP_344800724.1">
    <property type="nucleotide sequence ID" value="NZ_BAABBN010000017.1"/>
</dbReference>
<name>A0ABP7NDM7_9GAMM</name>
<proteinExistence type="predicted"/>
<protein>
    <submittedName>
        <fullName evidence="3">Uncharacterized protein</fullName>
    </submittedName>
</protein>
<dbReference type="Proteomes" id="UP001501565">
    <property type="component" value="Unassembled WGS sequence"/>
</dbReference>
<accession>A0ABP7NDM7</accession>
<reference evidence="4" key="1">
    <citation type="journal article" date="2019" name="Int. J. Syst. Evol. Microbiol.">
        <title>The Global Catalogue of Microorganisms (GCM) 10K type strain sequencing project: providing services to taxonomists for standard genome sequencing and annotation.</title>
        <authorList>
            <consortium name="The Broad Institute Genomics Platform"/>
            <consortium name="The Broad Institute Genome Sequencing Center for Infectious Disease"/>
            <person name="Wu L."/>
            <person name="Ma J."/>
        </authorList>
    </citation>
    <scope>NUCLEOTIDE SEQUENCE [LARGE SCALE GENOMIC DNA]</scope>
    <source>
        <strain evidence="4">JCM 17551</strain>
    </source>
</reference>
<keyword evidence="1" id="KW-0812">Transmembrane</keyword>
<keyword evidence="2" id="KW-0732">Signal</keyword>
<evidence type="ECO:0000313" key="4">
    <source>
        <dbReference type="Proteomes" id="UP001501565"/>
    </source>
</evidence>
<evidence type="ECO:0000256" key="2">
    <source>
        <dbReference type="SAM" id="SignalP"/>
    </source>
</evidence>
<evidence type="ECO:0000313" key="3">
    <source>
        <dbReference type="EMBL" id="GAA3942534.1"/>
    </source>
</evidence>
<feature type="chain" id="PRO_5046060654" evidence="2">
    <location>
        <begin position="22"/>
        <end position="119"/>
    </location>
</feature>
<gene>
    <name evidence="3" type="ORF">GCM10022277_42960</name>
</gene>
<comment type="caution">
    <text evidence="3">The sequence shown here is derived from an EMBL/GenBank/DDBJ whole genome shotgun (WGS) entry which is preliminary data.</text>
</comment>
<dbReference type="EMBL" id="BAABBN010000017">
    <property type="protein sequence ID" value="GAA3942534.1"/>
    <property type="molecule type" value="Genomic_DNA"/>
</dbReference>
<keyword evidence="4" id="KW-1185">Reference proteome</keyword>
<keyword evidence="1" id="KW-0472">Membrane</keyword>
<keyword evidence="1" id="KW-1133">Transmembrane helix</keyword>
<organism evidence="3 4">
    <name type="scientific">Litoribacillus peritrichatus</name>
    <dbReference type="NCBI Taxonomy" id="718191"/>
    <lineage>
        <taxon>Bacteria</taxon>
        <taxon>Pseudomonadati</taxon>
        <taxon>Pseudomonadota</taxon>
        <taxon>Gammaproteobacteria</taxon>
        <taxon>Oceanospirillales</taxon>
        <taxon>Oceanospirillaceae</taxon>
        <taxon>Litoribacillus</taxon>
    </lineage>
</organism>
<feature type="signal peptide" evidence="2">
    <location>
        <begin position="1"/>
        <end position="21"/>
    </location>
</feature>
<feature type="transmembrane region" description="Helical" evidence="1">
    <location>
        <begin position="37"/>
        <end position="65"/>
    </location>
</feature>
<sequence length="119" mass="12344">MNKSLLLFLISLYGAASVGYADEVIGRAPNNTAGHFIGGWTGVMTGGVVAGPVGAILGGLGIAWLGGQLQETSGLSEQAYQVSNEHGDVQVVRSPNRQWKIGDQVAVVANRLQPAAKQD</sequence>
<evidence type="ECO:0000256" key="1">
    <source>
        <dbReference type="SAM" id="Phobius"/>
    </source>
</evidence>